<dbReference type="EMBL" id="JAAALK010000287">
    <property type="protein sequence ID" value="KAG8058522.1"/>
    <property type="molecule type" value="Genomic_DNA"/>
</dbReference>
<comment type="caution">
    <text evidence="1">The sequence shown here is derived from an EMBL/GenBank/DDBJ whole genome shotgun (WGS) entry which is preliminary data.</text>
</comment>
<keyword evidence="2" id="KW-1185">Reference proteome</keyword>
<sequence length="367" mass="40816">MGDSGGSVVSIDVERISFGGKVQPTQLLALRFLGNPCRLRRELFSCRVLPSSRLFGCSHWVPGCSEGFWAKNMRALPRLCLYFLGGFCSIPWVALLLTEHIHTNHGAVSVVVYGDHDKPACYLSRYRIKSSPAASQFSAFTISLAPPVPRGGSGSNFRQMVIYHTVDDIADQFHTEAVHMTSKLDRRYCALVEVQACGSLITEEQPHAMIIPMEYFFMGYGLYRPSQFDSSPRSPLNQFCISPELLSPESMGVKLKPIKTRMKPSVLMCASVVALFSMQDALSRKHICIKCDLHICSFCGVGSPRVFDLAPAGRYQLDWNSVKQKQIILLMLQIAGHIQPFEQLLVIRCIAIVAHEQDMYGCDAGKS</sequence>
<dbReference type="PANTHER" id="PTHR11034">
    <property type="entry name" value="N-MYC DOWNSTREAM REGULATED"/>
    <property type="match status" value="1"/>
</dbReference>
<accession>A0A8J5S7J9</accession>
<evidence type="ECO:0000313" key="1">
    <source>
        <dbReference type="EMBL" id="KAG8058522.1"/>
    </source>
</evidence>
<name>A0A8J5S7J9_ZIZPA</name>
<dbReference type="AlphaFoldDB" id="A0A8J5S7J9"/>
<dbReference type="Pfam" id="PF03096">
    <property type="entry name" value="Ndr"/>
    <property type="match status" value="1"/>
</dbReference>
<reference evidence="1" key="2">
    <citation type="submission" date="2021-02" db="EMBL/GenBank/DDBJ databases">
        <authorList>
            <person name="Kimball J.A."/>
            <person name="Haas M.W."/>
            <person name="Macchietto M."/>
            <person name="Kono T."/>
            <person name="Duquette J."/>
            <person name="Shao M."/>
        </authorList>
    </citation>
    <scope>NUCLEOTIDE SEQUENCE</scope>
    <source>
        <tissue evidence="1">Fresh leaf tissue</tissue>
    </source>
</reference>
<proteinExistence type="predicted"/>
<dbReference type="Proteomes" id="UP000729402">
    <property type="component" value="Unassembled WGS sequence"/>
</dbReference>
<evidence type="ECO:0000313" key="2">
    <source>
        <dbReference type="Proteomes" id="UP000729402"/>
    </source>
</evidence>
<reference evidence="1" key="1">
    <citation type="journal article" date="2021" name="bioRxiv">
        <title>Whole Genome Assembly and Annotation of Northern Wild Rice, Zizania palustris L., Supports a Whole Genome Duplication in the Zizania Genus.</title>
        <authorList>
            <person name="Haas M."/>
            <person name="Kono T."/>
            <person name="Macchietto M."/>
            <person name="Millas R."/>
            <person name="McGilp L."/>
            <person name="Shao M."/>
            <person name="Duquette J."/>
            <person name="Hirsch C.N."/>
            <person name="Kimball J."/>
        </authorList>
    </citation>
    <scope>NUCLEOTIDE SEQUENCE</scope>
    <source>
        <tissue evidence="1">Fresh leaf tissue</tissue>
    </source>
</reference>
<dbReference type="OrthoDB" id="741027at2759"/>
<protein>
    <submittedName>
        <fullName evidence="1">Uncharacterized protein</fullName>
    </submittedName>
</protein>
<organism evidence="1 2">
    <name type="scientific">Zizania palustris</name>
    <name type="common">Northern wild rice</name>
    <dbReference type="NCBI Taxonomy" id="103762"/>
    <lineage>
        <taxon>Eukaryota</taxon>
        <taxon>Viridiplantae</taxon>
        <taxon>Streptophyta</taxon>
        <taxon>Embryophyta</taxon>
        <taxon>Tracheophyta</taxon>
        <taxon>Spermatophyta</taxon>
        <taxon>Magnoliopsida</taxon>
        <taxon>Liliopsida</taxon>
        <taxon>Poales</taxon>
        <taxon>Poaceae</taxon>
        <taxon>BOP clade</taxon>
        <taxon>Oryzoideae</taxon>
        <taxon>Oryzeae</taxon>
        <taxon>Zizaniinae</taxon>
        <taxon>Zizania</taxon>
    </lineage>
</organism>
<gene>
    <name evidence="1" type="ORF">GUJ93_ZPchr0002g25125</name>
</gene>
<dbReference type="InterPro" id="IPR004142">
    <property type="entry name" value="NDRG"/>
</dbReference>